<evidence type="ECO:0000313" key="2">
    <source>
        <dbReference type="Proteomes" id="UP000054217"/>
    </source>
</evidence>
<evidence type="ECO:0000313" key="1">
    <source>
        <dbReference type="EMBL" id="KIO09278.1"/>
    </source>
</evidence>
<dbReference type="InParanoid" id="A0A0C3JJJ3"/>
<reference evidence="2" key="2">
    <citation type="submission" date="2015-01" db="EMBL/GenBank/DDBJ databases">
        <title>Evolutionary Origins and Diversification of the Mycorrhizal Mutualists.</title>
        <authorList>
            <consortium name="DOE Joint Genome Institute"/>
            <consortium name="Mycorrhizal Genomics Consortium"/>
            <person name="Kohler A."/>
            <person name="Kuo A."/>
            <person name="Nagy L.G."/>
            <person name="Floudas D."/>
            <person name="Copeland A."/>
            <person name="Barry K.W."/>
            <person name="Cichocki N."/>
            <person name="Veneault-Fourrey C."/>
            <person name="LaButti K."/>
            <person name="Lindquist E.A."/>
            <person name="Lipzen A."/>
            <person name="Lundell T."/>
            <person name="Morin E."/>
            <person name="Murat C."/>
            <person name="Riley R."/>
            <person name="Ohm R."/>
            <person name="Sun H."/>
            <person name="Tunlid A."/>
            <person name="Henrissat B."/>
            <person name="Grigoriev I.V."/>
            <person name="Hibbett D.S."/>
            <person name="Martin F."/>
        </authorList>
    </citation>
    <scope>NUCLEOTIDE SEQUENCE [LARGE SCALE GENOMIC DNA]</scope>
    <source>
        <strain evidence="2">Marx 270</strain>
    </source>
</reference>
<dbReference type="HOGENOM" id="CLU_1797240_0_0_1"/>
<name>A0A0C3JJJ3_PISTI</name>
<dbReference type="EMBL" id="KN831955">
    <property type="protein sequence ID" value="KIO09278.1"/>
    <property type="molecule type" value="Genomic_DNA"/>
</dbReference>
<organism evidence="1 2">
    <name type="scientific">Pisolithus tinctorius Marx 270</name>
    <dbReference type="NCBI Taxonomy" id="870435"/>
    <lineage>
        <taxon>Eukaryota</taxon>
        <taxon>Fungi</taxon>
        <taxon>Dikarya</taxon>
        <taxon>Basidiomycota</taxon>
        <taxon>Agaricomycotina</taxon>
        <taxon>Agaricomycetes</taxon>
        <taxon>Agaricomycetidae</taxon>
        <taxon>Boletales</taxon>
        <taxon>Sclerodermatineae</taxon>
        <taxon>Pisolithaceae</taxon>
        <taxon>Pisolithus</taxon>
    </lineage>
</organism>
<protein>
    <submittedName>
        <fullName evidence="1">Uncharacterized protein</fullName>
    </submittedName>
</protein>
<dbReference type="OrthoDB" id="2670057at2759"/>
<dbReference type="Proteomes" id="UP000054217">
    <property type="component" value="Unassembled WGS sequence"/>
</dbReference>
<dbReference type="AlphaFoldDB" id="A0A0C3JJJ3"/>
<gene>
    <name evidence="1" type="ORF">M404DRAFT_996868</name>
</gene>
<accession>A0A0C3JJJ3</accession>
<reference evidence="1 2" key="1">
    <citation type="submission" date="2014-04" db="EMBL/GenBank/DDBJ databases">
        <authorList>
            <consortium name="DOE Joint Genome Institute"/>
            <person name="Kuo A."/>
            <person name="Kohler A."/>
            <person name="Costa M.D."/>
            <person name="Nagy L.G."/>
            <person name="Floudas D."/>
            <person name="Copeland A."/>
            <person name="Barry K.W."/>
            <person name="Cichocki N."/>
            <person name="Veneault-Fourrey C."/>
            <person name="LaButti K."/>
            <person name="Lindquist E.A."/>
            <person name="Lipzen A."/>
            <person name="Lundell T."/>
            <person name="Morin E."/>
            <person name="Murat C."/>
            <person name="Sun H."/>
            <person name="Tunlid A."/>
            <person name="Henrissat B."/>
            <person name="Grigoriev I.V."/>
            <person name="Hibbett D.S."/>
            <person name="Martin F."/>
            <person name="Nordberg H.P."/>
            <person name="Cantor M.N."/>
            <person name="Hua S.X."/>
        </authorList>
    </citation>
    <scope>NUCLEOTIDE SEQUENCE [LARGE SCALE GENOMIC DNA]</scope>
    <source>
        <strain evidence="1 2">Marx 270</strain>
    </source>
</reference>
<sequence length="144" mass="15635">MAGAAGRHLVYHAGAQSRPVGFAVRSQLTGRCADVEKSVSFSGWSDLVNKVTTPAMLFRFCVVLCRDHETASSTDIRGPCRVFLMGWENCLGDSFLSRGSRLSGNMSPTTMCKEKVNPAVTGSDLHHWQSAEALAHRSSGTCKW</sequence>
<keyword evidence="2" id="KW-1185">Reference proteome</keyword>
<proteinExistence type="predicted"/>